<keyword evidence="1" id="KW-0732">Signal</keyword>
<evidence type="ECO:0000313" key="3">
    <source>
        <dbReference type="Proteomes" id="UP000827092"/>
    </source>
</evidence>
<keyword evidence="3" id="KW-1185">Reference proteome</keyword>
<dbReference type="EMBL" id="JAFNEN010000065">
    <property type="protein sequence ID" value="KAG8196717.1"/>
    <property type="molecule type" value="Genomic_DNA"/>
</dbReference>
<feature type="signal peptide" evidence="1">
    <location>
        <begin position="1"/>
        <end position="25"/>
    </location>
</feature>
<evidence type="ECO:0000256" key="1">
    <source>
        <dbReference type="SAM" id="SignalP"/>
    </source>
</evidence>
<feature type="chain" id="PRO_5043865685" description="Secreted protein" evidence="1">
    <location>
        <begin position="26"/>
        <end position="92"/>
    </location>
</feature>
<evidence type="ECO:0008006" key="4">
    <source>
        <dbReference type="Google" id="ProtNLM"/>
    </source>
</evidence>
<evidence type="ECO:0000313" key="2">
    <source>
        <dbReference type="EMBL" id="KAG8196717.1"/>
    </source>
</evidence>
<reference evidence="2 3" key="1">
    <citation type="journal article" date="2022" name="Nat. Ecol. Evol.">
        <title>A masculinizing supergene underlies an exaggerated male reproductive morph in a spider.</title>
        <authorList>
            <person name="Hendrickx F."/>
            <person name="De Corte Z."/>
            <person name="Sonet G."/>
            <person name="Van Belleghem S.M."/>
            <person name="Kostlbacher S."/>
            <person name="Vangestel C."/>
        </authorList>
    </citation>
    <scope>NUCLEOTIDE SEQUENCE [LARGE SCALE GENOMIC DNA]</scope>
    <source>
        <strain evidence="2">W744_W776</strain>
    </source>
</reference>
<proteinExistence type="predicted"/>
<dbReference type="Proteomes" id="UP000827092">
    <property type="component" value="Unassembled WGS sequence"/>
</dbReference>
<dbReference type="AlphaFoldDB" id="A0AAV6VJH2"/>
<accession>A0AAV6VJH2</accession>
<organism evidence="2 3">
    <name type="scientific">Oedothorax gibbosus</name>
    <dbReference type="NCBI Taxonomy" id="931172"/>
    <lineage>
        <taxon>Eukaryota</taxon>
        <taxon>Metazoa</taxon>
        <taxon>Ecdysozoa</taxon>
        <taxon>Arthropoda</taxon>
        <taxon>Chelicerata</taxon>
        <taxon>Arachnida</taxon>
        <taxon>Araneae</taxon>
        <taxon>Araneomorphae</taxon>
        <taxon>Entelegynae</taxon>
        <taxon>Araneoidea</taxon>
        <taxon>Linyphiidae</taxon>
        <taxon>Erigoninae</taxon>
        <taxon>Oedothorax</taxon>
    </lineage>
</organism>
<sequence>MPSLNPSPVVCSLLCVSHAIIRVWAQPGVENPPRPSLIPKSHKTRVERGQKSRQLALSETKISKCLWAANYIPKTVSCHSFGRQVLSTIVRK</sequence>
<comment type="caution">
    <text evidence="2">The sequence shown here is derived from an EMBL/GenBank/DDBJ whole genome shotgun (WGS) entry which is preliminary data.</text>
</comment>
<name>A0AAV6VJH2_9ARAC</name>
<gene>
    <name evidence="2" type="ORF">JTE90_023226</name>
</gene>
<protein>
    <recommendedName>
        <fullName evidence="4">Secreted protein</fullName>
    </recommendedName>
</protein>